<proteinExistence type="inferred from homology"/>
<dbReference type="InterPro" id="IPR010273">
    <property type="entry name" value="DUF881"/>
</dbReference>
<sequence length="265" mass="29021">MTEPDTATRAEGLLEQIADTALDDDYYVVRSGPGAQHRQFNTVLTGVVMAVFALLVAIAAIQTRSDRPATERERATLINSIDARKKTLASREATAVRLRGEVQDLQGRVDGFDPAYQELRLIASDVAATGPGITVRVSPNTFDDREGQIRDRDLRILVNGLWYAGAEAVSVNGNRVGSLSAIRFADSVIKVNYRGIAPPYVVKAIGDKDTLAERFEENPAGRYWKRRQKDAGVSFAVTRSSDLRVGVVPRARLTIRHATAIKGEE</sequence>
<dbReference type="OrthoDB" id="3218134at2"/>
<dbReference type="Proteomes" id="UP000244384">
    <property type="component" value="Chromosome"/>
</dbReference>
<dbReference type="Pfam" id="PF05949">
    <property type="entry name" value="DUF881"/>
    <property type="match status" value="1"/>
</dbReference>
<evidence type="ECO:0000313" key="3">
    <source>
        <dbReference type="Proteomes" id="UP000244384"/>
    </source>
</evidence>
<keyword evidence="3" id="KW-1185">Reference proteome</keyword>
<protein>
    <submittedName>
        <fullName evidence="2">Uncharacterized protein</fullName>
    </submittedName>
</protein>
<dbReference type="AlphaFoldDB" id="A0A2S0WMB5"/>
<dbReference type="PANTHER" id="PTHR37313:SF1">
    <property type="entry name" value="UPF0749 PROTEIN RV1823"/>
    <property type="match status" value="1"/>
</dbReference>
<gene>
    <name evidence="2" type="ORF">C3E78_09690</name>
</gene>
<evidence type="ECO:0000256" key="1">
    <source>
        <dbReference type="ARBA" id="ARBA00009108"/>
    </source>
</evidence>
<organism evidence="2 3">
    <name type="scientific">Aeromicrobium chenweiae</name>
    <dbReference type="NCBI Taxonomy" id="2079793"/>
    <lineage>
        <taxon>Bacteria</taxon>
        <taxon>Bacillati</taxon>
        <taxon>Actinomycetota</taxon>
        <taxon>Actinomycetes</taxon>
        <taxon>Propionibacteriales</taxon>
        <taxon>Nocardioidaceae</taxon>
        <taxon>Aeromicrobium</taxon>
    </lineage>
</organism>
<accession>A0A2S0WMB5</accession>
<accession>A0A5F2ET44</accession>
<dbReference type="Gene3D" id="3.30.70.1880">
    <property type="entry name" value="Protein of unknown function DUF881"/>
    <property type="match status" value="1"/>
</dbReference>
<dbReference type="PANTHER" id="PTHR37313">
    <property type="entry name" value="UPF0749 PROTEIN RV1825"/>
    <property type="match status" value="1"/>
</dbReference>
<reference evidence="3" key="1">
    <citation type="submission" date="2018-01" db="EMBL/GenBank/DDBJ databases">
        <authorList>
            <person name="Li J."/>
        </authorList>
    </citation>
    <scope>NUCLEOTIDE SEQUENCE [LARGE SCALE GENOMIC DNA]</scope>
    <source>
        <strain evidence="3">592</strain>
    </source>
</reference>
<dbReference type="KEGG" id="aez:C3E78_09690"/>
<dbReference type="GO" id="GO:0005886">
    <property type="term" value="C:plasma membrane"/>
    <property type="evidence" value="ECO:0007669"/>
    <property type="project" value="TreeGrafter"/>
</dbReference>
<evidence type="ECO:0000313" key="2">
    <source>
        <dbReference type="EMBL" id="AWB92451.1"/>
    </source>
</evidence>
<dbReference type="RefSeq" id="WP_108578096.1">
    <property type="nucleotide sequence ID" value="NZ_CP026952.1"/>
</dbReference>
<name>A0A2S0WMB5_9ACTN</name>
<comment type="similarity">
    <text evidence="1">Belongs to the UPF0749 family.</text>
</comment>
<dbReference type="EMBL" id="CP026952">
    <property type="protein sequence ID" value="AWB92451.1"/>
    <property type="molecule type" value="Genomic_DNA"/>
</dbReference>